<feature type="compositionally biased region" description="Low complexity" evidence="1">
    <location>
        <begin position="126"/>
        <end position="147"/>
    </location>
</feature>
<protein>
    <submittedName>
        <fullName evidence="2">Uncharacterized protein</fullName>
    </submittedName>
</protein>
<reference evidence="2" key="2">
    <citation type="submission" date="2020-09" db="EMBL/GenBank/DDBJ databases">
        <authorList>
            <person name="Sun Q."/>
            <person name="Ohkuma M."/>
        </authorList>
    </citation>
    <scope>NUCLEOTIDE SEQUENCE</scope>
    <source>
        <strain evidence="2">JCM 4434</strain>
    </source>
</reference>
<gene>
    <name evidence="2" type="ORF">GCM10010502_52790</name>
</gene>
<evidence type="ECO:0000313" key="2">
    <source>
        <dbReference type="EMBL" id="GGU92712.1"/>
    </source>
</evidence>
<sequence>MERSDGPGQRPQPRRGQGRRHAASSSEPSTPGVGGSNRVSWSTGMLSRQTEDFAHRTRLPASAVETLAGAGAFTSLGLTRRQAPWGAGMVSRTATDMLPGTAPGIDAPDLPDMPPVEETLADLWATGTSVSPTPPNTSANSSGTSAPGVAADPRPRHRQPAAADREPPPDPGQPSSADPVSRSLRWARW</sequence>
<feature type="region of interest" description="Disordered" evidence="1">
    <location>
        <begin position="1"/>
        <end position="45"/>
    </location>
</feature>
<feature type="region of interest" description="Disordered" evidence="1">
    <location>
        <begin position="94"/>
        <end position="189"/>
    </location>
</feature>
<dbReference type="AlphaFoldDB" id="A0A8H9HY10"/>
<evidence type="ECO:0000256" key="1">
    <source>
        <dbReference type="SAM" id="MobiDB-lite"/>
    </source>
</evidence>
<reference evidence="2" key="1">
    <citation type="journal article" date="2014" name="Int. J. Syst. Evol. Microbiol.">
        <title>Complete genome sequence of Corynebacterium casei LMG S-19264T (=DSM 44701T), isolated from a smear-ripened cheese.</title>
        <authorList>
            <consortium name="US DOE Joint Genome Institute (JGI-PGF)"/>
            <person name="Walter F."/>
            <person name="Albersmeier A."/>
            <person name="Kalinowski J."/>
            <person name="Ruckert C."/>
        </authorList>
    </citation>
    <scope>NUCLEOTIDE SEQUENCE</scope>
    <source>
        <strain evidence="2">JCM 4434</strain>
    </source>
</reference>
<organism evidence="2 3">
    <name type="scientific">Kitasatospora aureofaciens</name>
    <name type="common">Streptomyces aureofaciens</name>
    <dbReference type="NCBI Taxonomy" id="1894"/>
    <lineage>
        <taxon>Bacteria</taxon>
        <taxon>Bacillati</taxon>
        <taxon>Actinomycetota</taxon>
        <taxon>Actinomycetes</taxon>
        <taxon>Kitasatosporales</taxon>
        <taxon>Streptomycetaceae</taxon>
        <taxon>Kitasatospora</taxon>
    </lineage>
</organism>
<name>A0A8H9HY10_KITAU</name>
<feature type="compositionally biased region" description="Low complexity" evidence="1">
    <location>
        <begin position="1"/>
        <end position="11"/>
    </location>
</feature>
<accession>A0A8H9HY10</accession>
<dbReference type="Proteomes" id="UP000610124">
    <property type="component" value="Unassembled WGS sequence"/>
</dbReference>
<evidence type="ECO:0000313" key="3">
    <source>
        <dbReference type="Proteomes" id="UP000610124"/>
    </source>
</evidence>
<comment type="caution">
    <text evidence="2">The sequence shown here is derived from an EMBL/GenBank/DDBJ whole genome shotgun (WGS) entry which is preliminary data.</text>
</comment>
<feature type="compositionally biased region" description="Basic residues" evidence="1">
    <location>
        <begin position="12"/>
        <end position="22"/>
    </location>
</feature>
<dbReference type="EMBL" id="BMUB01000014">
    <property type="protein sequence ID" value="GGU92712.1"/>
    <property type="molecule type" value="Genomic_DNA"/>
</dbReference>
<proteinExistence type="predicted"/>